<dbReference type="PANTHER" id="PTHR42085">
    <property type="entry name" value="F-BOX DOMAIN-CONTAINING PROTEIN"/>
    <property type="match status" value="1"/>
</dbReference>
<dbReference type="AlphaFoldDB" id="A0A9Q8PJM2"/>
<sequence>MTSSTASSTHVSAMKMKKTFLDLPAEIRNSIYILALTLPHHIKVLVSPGIKPWRFGQGGQLRRTCRQVHAEARAVLYGGNRFEFSYGIHVKPFFDWIGDSCRHMRQIRVDNYYLPEIELALAMLAGGNDL</sequence>
<dbReference type="InterPro" id="IPR038883">
    <property type="entry name" value="AN11006-like"/>
</dbReference>
<name>A0A9Q8PJM2_PASFU</name>
<organism evidence="1 2">
    <name type="scientific">Passalora fulva</name>
    <name type="common">Tomato leaf mold</name>
    <name type="synonym">Cladosporium fulvum</name>
    <dbReference type="NCBI Taxonomy" id="5499"/>
    <lineage>
        <taxon>Eukaryota</taxon>
        <taxon>Fungi</taxon>
        <taxon>Dikarya</taxon>
        <taxon>Ascomycota</taxon>
        <taxon>Pezizomycotina</taxon>
        <taxon>Dothideomycetes</taxon>
        <taxon>Dothideomycetidae</taxon>
        <taxon>Mycosphaerellales</taxon>
        <taxon>Mycosphaerellaceae</taxon>
        <taxon>Fulvia</taxon>
    </lineage>
</organism>
<keyword evidence="2" id="KW-1185">Reference proteome</keyword>
<dbReference type="Proteomes" id="UP000756132">
    <property type="component" value="Chromosome 11"/>
</dbReference>
<accession>A0A9Q8PJM2</accession>
<gene>
    <name evidence="1" type="ORF">CLAFUR5_13054</name>
</gene>
<protein>
    <recommendedName>
        <fullName evidence="3">F-box domain-containing protein</fullName>
    </recommendedName>
</protein>
<proteinExistence type="predicted"/>
<reference evidence="1" key="2">
    <citation type="journal article" date="2022" name="Microb. Genom.">
        <title>A chromosome-scale genome assembly of the tomato pathogen Cladosporium fulvum reveals a compartmentalized genome architecture and the presence of a dispensable chromosome.</title>
        <authorList>
            <person name="Zaccaron A.Z."/>
            <person name="Chen L.H."/>
            <person name="Samaras A."/>
            <person name="Stergiopoulos I."/>
        </authorList>
    </citation>
    <scope>NUCLEOTIDE SEQUENCE</scope>
    <source>
        <strain evidence="1">Race5_Kim</strain>
    </source>
</reference>
<evidence type="ECO:0000313" key="2">
    <source>
        <dbReference type="Proteomes" id="UP000756132"/>
    </source>
</evidence>
<dbReference type="RefSeq" id="XP_047767996.1">
    <property type="nucleotide sequence ID" value="XM_047912202.1"/>
</dbReference>
<reference evidence="1" key="1">
    <citation type="submission" date="2021-12" db="EMBL/GenBank/DDBJ databases">
        <authorList>
            <person name="Zaccaron A."/>
            <person name="Stergiopoulos I."/>
        </authorList>
    </citation>
    <scope>NUCLEOTIDE SEQUENCE</scope>
    <source>
        <strain evidence="1">Race5_Kim</strain>
    </source>
</reference>
<dbReference type="GeneID" id="71992932"/>
<evidence type="ECO:0008006" key="3">
    <source>
        <dbReference type="Google" id="ProtNLM"/>
    </source>
</evidence>
<dbReference type="EMBL" id="CP090173">
    <property type="protein sequence ID" value="UJO23630.1"/>
    <property type="molecule type" value="Genomic_DNA"/>
</dbReference>
<dbReference type="OrthoDB" id="3646851at2759"/>
<dbReference type="PANTHER" id="PTHR42085:SF1">
    <property type="entry name" value="F-BOX DOMAIN-CONTAINING PROTEIN"/>
    <property type="match status" value="1"/>
</dbReference>
<dbReference type="KEGG" id="ffu:CLAFUR5_13054"/>
<evidence type="ECO:0000313" key="1">
    <source>
        <dbReference type="EMBL" id="UJO23630.1"/>
    </source>
</evidence>